<reference evidence="2 3" key="1">
    <citation type="submission" date="2020-08" db="EMBL/GenBank/DDBJ databases">
        <title>Draft genome sequencing of an Anaerocolumna strain isolated from anoxic soil subjected to BSD treatment.</title>
        <authorList>
            <person name="Uek A."/>
            <person name="Tonouchi A."/>
        </authorList>
    </citation>
    <scope>NUCLEOTIDE SEQUENCE [LARGE SCALE GENOMIC DNA]</scope>
    <source>
        <strain evidence="2 3">CTTW</strain>
    </source>
</reference>
<proteinExistence type="predicted"/>
<evidence type="ECO:0000313" key="3">
    <source>
        <dbReference type="Proteomes" id="UP000515703"/>
    </source>
</evidence>
<keyword evidence="1" id="KW-0472">Membrane</keyword>
<dbReference type="EMBL" id="AP023368">
    <property type="protein sequence ID" value="BCJ99173.1"/>
    <property type="molecule type" value="Genomic_DNA"/>
</dbReference>
<feature type="transmembrane region" description="Helical" evidence="1">
    <location>
        <begin position="12"/>
        <end position="33"/>
    </location>
</feature>
<accession>A0A7I8DL59</accession>
<gene>
    <name evidence="2" type="ORF">bsdcttw_22140</name>
</gene>
<sequence>MVKDRYSKNKKITGLVVLICSLILVGVFLSLSFSRRAFGNAKSSFPDMVYQNYEQLRGNTDNTIETISNNELTLKVYDVFLEDHEAVLKYELIKNNNVISKQSIYSLVISVKNKSIDYKTEYQGKNLAVLRDDNFDSIPSFEENKVKIVITIYYKLEKDSQSLSQDFEFNYAPDKLYHEKIYEINHEFSYLNKQIKINRIISNGLYMLLECNYDYNSLSDVWYTFEAEDENGKKIKCYTASIGEGSGKYYLDLISEKEKVIYLSPIAHKYDAKKKEVTIPINEKIEVKIP</sequence>
<reference evidence="2 3" key="2">
    <citation type="submission" date="2020-08" db="EMBL/GenBank/DDBJ databases">
        <authorList>
            <person name="Ueki A."/>
            <person name="Tonouchi A."/>
        </authorList>
    </citation>
    <scope>NUCLEOTIDE SEQUENCE [LARGE SCALE GENOMIC DNA]</scope>
    <source>
        <strain evidence="2 3">CTTW</strain>
    </source>
</reference>
<protein>
    <recommendedName>
        <fullName evidence="4">DUF5643 domain-containing protein</fullName>
    </recommendedName>
</protein>
<keyword evidence="1" id="KW-1133">Transmembrane helix</keyword>
<keyword evidence="1" id="KW-0812">Transmembrane</keyword>
<name>A0A7I8DL59_9FIRM</name>
<evidence type="ECO:0000256" key="1">
    <source>
        <dbReference type="SAM" id="Phobius"/>
    </source>
</evidence>
<organism evidence="2 3">
    <name type="scientific">Anaerocolumna chitinilytica</name>
    <dbReference type="NCBI Taxonomy" id="1727145"/>
    <lineage>
        <taxon>Bacteria</taxon>
        <taxon>Bacillati</taxon>
        <taxon>Bacillota</taxon>
        <taxon>Clostridia</taxon>
        <taxon>Lachnospirales</taxon>
        <taxon>Lachnospiraceae</taxon>
        <taxon>Anaerocolumna</taxon>
    </lineage>
</organism>
<evidence type="ECO:0008006" key="4">
    <source>
        <dbReference type="Google" id="ProtNLM"/>
    </source>
</evidence>
<dbReference type="AlphaFoldDB" id="A0A7I8DL59"/>
<evidence type="ECO:0000313" key="2">
    <source>
        <dbReference type="EMBL" id="BCJ99173.1"/>
    </source>
</evidence>
<dbReference type="Proteomes" id="UP000515703">
    <property type="component" value="Chromosome"/>
</dbReference>
<keyword evidence="3" id="KW-1185">Reference proteome</keyword>
<dbReference type="RefSeq" id="WP_185259447.1">
    <property type="nucleotide sequence ID" value="NZ_AP023368.1"/>
</dbReference>
<dbReference type="KEGG" id="acht:bsdcttw_22140"/>